<reference evidence="2" key="1">
    <citation type="submission" date="2023-07" db="EMBL/GenBank/DDBJ databases">
        <title>Paracoccus sp. MBLB3053 whole genome sequence.</title>
        <authorList>
            <person name="Hwang C.Y."/>
            <person name="Cho E.-S."/>
            <person name="Seo M.-J."/>
        </authorList>
    </citation>
    <scope>NUCLEOTIDE SEQUENCE [LARGE SCALE GENOMIC DNA]</scope>
    <source>
        <strain evidence="2">MBLB3053</strain>
    </source>
</reference>
<sequence length="91" mass="10339">MRKANRQNPKILTLRFRAYQHCMVYGTDLTVADLAEALNVTTAQLRRVLRGQKWSLVLRSSALDVPERPEFKGSAGFEDQQDARAYLGVTE</sequence>
<dbReference type="EMBL" id="JAVQLW010000001">
    <property type="protein sequence ID" value="MDS9468623.1"/>
    <property type="molecule type" value="Genomic_DNA"/>
</dbReference>
<proteinExistence type="predicted"/>
<keyword evidence="2" id="KW-1185">Reference proteome</keyword>
<dbReference type="RefSeq" id="WP_311160875.1">
    <property type="nucleotide sequence ID" value="NZ_JAVQLW010000001.1"/>
</dbReference>
<name>A0ABU2HU96_9RHOB</name>
<protein>
    <submittedName>
        <fullName evidence="1">Uncharacterized protein</fullName>
    </submittedName>
</protein>
<comment type="caution">
    <text evidence="1">The sequence shown here is derived from an EMBL/GenBank/DDBJ whole genome shotgun (WGS) entry which is preliminary data.</text>
</comment>
<evidence type="ECO:0000313" key="1">
    <source>
        <dbReference type="EMBL" id="MDS9468623.1"/>
    </source>
</evidence>
<gene>
    <name evidence="1" type="ORF">RGQ15_13720</name>
</gene>
<organism evidence="1 2">
    <name type="scientific">Paracoccus aurantius</name>
    <dbReference type="NCBI Taxonomy" id="3073814"/>
    <lineage>
        <taxon>Bacteria</taxon>
        <taxon>Pseudomonadati</taxon>
        <taxon>Pseudomonadota</taxon>
        <taxon>Alphaproteobacteria</taxon>
        <taxon>Rhodobacterales</taxon>
        <taxon>Paracoccaceae</taxon>
        <taxon>Paracoccus</taxon>
    </lineage>
</organism>
<evidence type="ECO:0000313" key="2">
    <source>
        <dbReference type="Proteomes" id="UP001269144"/>
    </source>
</evidence>
<dbReference type="Proteomes" id="UP001269144">
    <property type="component" value="Unassembled WGS sequence"/>
</dbReference>
<accession>A0ABU2HU96</accession>